<evidence type="ECO:0000256" key="10">
    <source>
        <dbReference type="ARBA" id="ARBA00022741"/>
    </source>
</evidence>
<evidence type="ECO:0000256" key="1">
    <source>
        <dbReference type="ARBA" id="ARBA00000085"/>
    </source>
</evidence>
<evidence type="ECO:0000256" key="15">
    <source>
        <dbReference type="ARBA" id="ARBA00023170"/>
    </source>
</evidence>
<dbReference type="Gene3D" id="3.30.450.20">
    <property type="entry name" value="PAS domain"/>
    <property type="match status" value="1"/>
</dbReference>
<comment type="catalytic activity">
    <reaction evidence="1">
        <text>ATP + protein L-histidine = ADP + protein N-phospho-L-histidine.</text>
        <dbReference type="EC" id="2.7.13.3"/>
    </reaction>
</comment>
<evidence type="ECO:0000256" key="4">
    <source>
        <dbReference type="ARBA" id="ARBA00022553"/>
    </source>
</evidence>
<comment type="caution">
    <text evidence="18">The sequence shown here is derived from an EMBL/GenBank/DDBJ whole genome shotgun (WGS) entry which is preliminary data.</text>
</comment>
<keyword evidence="19" id="KW-1185">Reference proteome</keyword>
<keyword evidence="15" id="KW-0675">Receptor</keyword>
<keyword evidence="6" id="KW-0285">Flavoprotein</keyword>
<keyword evidence="11" id="KW-0418">Kinase</keyword>
<accession>A0A4U0QEJ2</accession>
<dbReference type="Gene3D" id="3.40.50.2300">
    <property type="match status" value="1"/>
</dbReference>
<dbReference type="PANTHER" id="PTHR41523:SF8">
    <property type="entry name" value="ETHYLENE RESPONSE SENSOR PROTEIN"/>
    <property type="match status" value="1"/>
</dbReference>
<dbReference type="GO" id="GO:0004673">
    <property type="term" value="F:protein histidine kinase activity"/>
    <property type="evidence" value="ECO:0007669"/>
    <property type="project" value="UniProtKB-EC"/>
</dbReference>
<dbReference type="InterPro" id="IPR036890">
    <property type="entry name" value="HATPase_C_sf"/>
</dbReference>
<evidence type="ECO:0000259" key="17">
    <source>
        <dbReference type="PROSITE" id="PS50113"/>
    </source>
</evidence>
<keyword evidence="7" id="KW-0288">FMN</keyword>
<dbReference type="SUPFAM" id="SSF55785">
    <property type="entry name" value="PYP-like sensor domain (PAS domain)"/>
    <property type="match status" value="1"/>
</dbReference>
<dbReference type="NCBIfam" id="TIGR00229">
    <property type="entry name" value="sensory_box"/>
    <property type="match status" value="1"/>
</dbReference>
<proteinExistence type="predicted"/>
<name>A0A4U0QEJ2_9RHOB</name>
<dbReference type="PANTHER" id="PTHR41523">
    <property type="entry name" value="TWO-COMPONENT SYSTEM SENSOR PROTEIN"/>
    <property type="match status" value="1"/>
</dbReference>
<keyword evidence="13" id="KW-0157">Chromophore</keyword>
<organism evidence="18 19">
    <name type="scientific">Paracoccus hibiscisoli</name>
    <dbReference type="NCBI Taxonomy" id="2023261"/>
    <lineage>
        <taxon>Bacteria</taxon>
        <taxon>Pseudomonadati</taxon>
        <taxon>Pseudomonadota</taxon>
        <taxon>Alphaproteobacteria</taxon>
        <taxon>Rhodobacterales</taxon>
        <taxon>Paracoccaceae</taxon>
        <taxon>Paracoccus</taxon>
    </lineage>
</organism>
<dbReference type="InterPro" id="IPR000700">
    <property type="entry name" value="PAS-assoc_C"/>
</dbReference>
<keyword evidence="12" id="KW-0067">ATP-binding</keyword>
<dbReference type="Proteomes" id="UP000306223">
    <property type="component" value="Unassembled WGS sequence"/>
</dbReference>
<evidence type="ECO:0000259" key="16">
    <source>
        <dbReference type="PROSITE" id="PS50112"/>
    </source>
</evidence>
<dbReference type="InterPro" id="IPR035965">
    <property type="entry name" value="PAS-like_dom_sf"/>
</dbReference>
<dbReference type="InterPro" id="IPR011102">
    <property type="entry name" value="Sig_transdc_His_kinase_HWE"/>
</dbReference>
<dbReference type="PROSITE" id="PS50113">
    <property type="entry name" value="PAC"/>
    <property type="match status" value="1"/>
</dbReference>
<sequence>MTDRSAASGPFGDNAADLGLTVAILAPRGRDAAVAAAVLDKAGIASVTAASIPALAALIRSSIGVALATEESLIAPDEGLLQQALAEQPSWSDVPFIVLTNGTARHRSDRARARIDALQNGVLLSRPLHAEELVRAVRSALKARARQYDARDQMHELQMREAQLHDSEAKFHAIADSINQMIWSTRPDGFHDYYNHRWYEFTGVPDGSTDGEAWADMFHPDDQDRTWARWRESLANGQPYEIEYRLRHRSGEYRWVLGRAQPVRDAKGRITRWYGSCTDINRIKVAEEQQQLMLGEMNHRVKNSMAMVHSIVSQTLRQADSLENARASIQSRIGIMAQAHDRLVEATWTETAITEVVEAALKPHSISTGRFVIEGAAIPIGSKQALALTMALHELATNAAKYGALLNDTGQVLVEWHRDDTTTPPGFFLRWTERGGPTVRSPGRQGFGSRMIEQALAGYFDGVAELNYDPDGLRFELTAPLSGLSQQE</sequence>
<evidence type="ECO:0000256" key="8">
    <source>
        <dbReference type="ARBA" id="ARBA00022679"/>
    </source>
</evidence>
<dbReference type="Gene3D" id="3.30.565.10">
    <property type="entry name" value="Histidine kinase-like ATPase, C-terminal domain"/>
    <property type="match status" value="1"/>
</dbReference>
<evidence type="ECO:0000256" key="14">
    <source>
        <dbReference type="ARBA" id="ARBA00023026"/>
    </source>
</evidence>
<dbReference type="InterPro" id="IPR001610">
    <property type="entry name" value="PAC"/>
</dbReference>
<evidence type="ECO:0000256" key="3">
    <source>
        <dbReference type="ARBA" id="ARBA00022543"/>
    </source>
</evidence>
<evidence type="ECO:0000313" key="19">
    <source>
        <dbReference type="Proteomes" id="UP000306223"/>
    </source>
</evidence>
<keyword evidence="4" id="KW-0597">Phosphoprotein</keyword>
<dbReference type="GO" id="GO:0009881">
    <property type="term" value="F:photoreceptor activity"/>
    <property type="evidence" value="ECO:0007669"/>
    <property type="project" value="UniProtKB-KW"/>
</dbReference>
<feature type="domain" description="PAS" evidence="16">
    <location>
        <begin position="167"/>
        <end position="237"/>
    </location>
</feature>
<evidence type="ECO:0000256" key="6">
    <source>
        <dbReference type="ARBA" id="ARBA00022630"/>
    </source>
</evidence>
<dbReference type="AlphaFoldDB" id="A0A4U0QEJ2"/>
<protein>
    <recommendedName>
        <fullName evidence="2">histidine kinase</fullName>
        <ecNumber evidence="2">2.7.13.3</ecNumber>
    </recommendedName>
</protein>
<evidence type="ECO:0000256" key="12">
    <source>
        <dbReference type="ARBA" id="ARBA00022840"/>
    </source>
</evidence>
<dbReference type="SMART" id="SM00911">
    <property type="entry name" value="HWE_HK"/>
    <property type="match status" value="1"/>
</dbReference>
<keyword evidence="9" id="KW-0677">Repeat</keyword>
<dbReference type="EMBL" id="SUNH01000038">
    <property type="protein sequence ID" value="TJZ79933.1"/>
    <property type="molecule type" value="Genomic_DNA"/>
</dbReference>
<dbReference type="RefSeq" id="WP_136858103.1">
    <property type="nucleotide sequence ID" value="NZ_SUNH01000038.1"/>
</dbReference>
<feature type="domain" description="PAC" evidence="17">
    <location>
        <begin position="240"/>
        <end position="292"/>
    </location>
</feature>
<dbReference type="FunFam" id="3.30.450.20:FF:000099">
    <property type="entry name" value="Sensory box sensor histidine kinase"/>
    <property type="match status" value="1"/>
</dbReference>
<evidence type="ECO:0000256" key="2">
    <source>
        <dbReference type="ARBA" id="ARBA00012438"/>
    </source>
</evidence>
<keyword evidence="14" id="KW-0843">Virulence</keyword>
<reference evidence="18 19" key="1">
    <citation type="submission" date="2019-04" db="EMBL/GenBank/DDBJ databases">
        <authorList>
            <person name="Li J."/>
        </authorList>
    </citation>
    <scope>NUCLEOTIDE SEQUENCE [LARGE SCALE GENOMIC DNA]</scope>
    <source>
        <strain evidence="18 19">CCTCC AB2016182</strain>
    </source>
</reference>
<dbReference type="PROSITE" id="PS50112">
    <property type="entry name" value="PAS"/>
    <property type="match status" value="1"/>
</dbReference>
<dbReference type="OrthoDB" id="9816309at2"/>
<dbReference type="SMART" id="SM00086">
    <property type="entry name" value="PAC"/>
    <property type="match status" value="1"/>
</dbReference>
<gene>
    <name evidence="18" type="ORF">FA740_17475</name>
</gene>
<dbReference type="Pfam" id="PF08447">
    <property type="entry name" value="PAS_3"/>
    <property type="match status" value="1"/>
</dbReference>
<evidence type="ECO:0000313" key="18">
    <source>
        <dbReference type="EMBL" id="TJZ79933.1"/>
    </source>
</evidence>
<evidence type="ECO:0000256" key="9">
    <source>
        <dbReference type="ARBA" id="ARBA00022737"/>
    </source>
</evidence>
<dbReference type="InterPro" id="IPR000014">
    <property type="entry name" value="PAS"/>
</dbReference>
<dbReference type="Pfam" id="PF07536">
    <property type="entry name" value="HWE_HK"/>
    <property type="match status" value="1"/>
</dbReference>
<evidence type="ECO:0000256" key="13">
    <source>
        <dbReference type="ARBA" id="ARBA00022991"/>
    </source>
</evidence>
<evidence type="ECO:0000256" key="11">
    <source>
        <dbReference type="ARBA" id="ARBA00022777"/>
    </source>
</evidence>
<evidence type="ECO:0000256" key="7">
    <source>
        <dbReference type="ARBA" id="ARBA00022643"/>
    </source>
</evidence>
<keyword evidence="10" id="KW-0547">Nucleotide-binding</keyword>
<keyword evidence="8" id="KW-0808">Transferase</keyword>
<keyword evidence="5" id="KW-0716">Sensory transduction</keyword>
<keyword evidence="3" id="KW-0600">Photoreceptor protein</keyword>
<evidence type="ECO:0000256" key="5">
    <source>
        <dbReference type="ARBA" id="ARBA00022606"/>
    </source>
</evidence>
<dbReference type="CDD" id="cd00130">
    <property type="entry name" value="PAS"/>
    <property type="match status" value="1"/>
</dbReference>
<dbReference type="InterPro" id="IPR013655">
    <property type="entry name" value="PAS_fold_3"/>
</dbReference>
<dbReference type="GO" id="GO:0005524">
    <property type="term" value="F:ATP binding"/>
    <property type="evidence" value="ECO:0007669"/>
    <property type="project" value="UniProtKB-KW"/>
</dbReference>
<dbReference type="EC" id="2.7.13.3" evidence="2"/>